<dbReference type="SUPFAM" id="SSF54593">
    <property type="entry name" value="Glyoxalase/Bleomycin resistance protein/Dihydroxybiphenyl dioxygenase"/>
    <property type="match status" value="1"/>
</dbReference>
<dbReference type="InterPro" id="IPR029068">
    <property type="entry name" value="Glyas_Bleomycin-R_OHBP_Dase"/>
</dbReference>
<gene>
    <name evidence="2" type="ORF">SAMN04489806_0908</name>
</gene>
<protein>
    <submittedName>
        <fullName evidence="2">Glyoxalase-like domain-containing protein</fullName>
    </submittedName>
</protein>
<dbReference type="EMBL" id="FNRY01000001">
    <property type="protein sequence ID" value="SEB50862.1"/>
    <property type="molecule type" value="Genomic_DNA"/>
</dbReference>
<name>A0A1H4JZ12_9MICO</name>
<dbReference type="Gene3D" id="3.10.180.10">
    <property type="entry name" value="2,3-Dihydroxybiphenyl 1,2-Dioxygenase, domain 1"/>
    <property type="match status" value="1"/>
</dbReference>
<reference evidence="2 3" key="1">
    <citation type="submission" date="2016-10" db="EMBL/GenBank/DDBJ databases">
        <authorList>
            <person name="de Groot N.N."/>
        </authorList>
    </citation>
    <scope>NUCLEOTIDE SEQUENCE [LARGE SCALE GENOMIC DNA]</scope>
    <source>
        <strain evidence="2 3">DSM 21799</strain>
    </source>
</reference>
<keyword evidence="3" id="KW-1185">Reference proteome</keyword>
<dbReference type="PROSITE" id="PS51819">
    <property type="entry name" value="VOC"/>
    <property type="match status" value="1"/>
</dbReference>
<dbReference type="OrthoDB" id="5524593at2"/>
<dbReference type="InterPro" id="IPR041581">
    <property type="entry name" value="Glyoxalase_6"/>
</dbReference>
<evidence type="ECO:0000313" key="2">
    <source>
        <dbReference type="EMBL" id="SEB50862.1"/>
    </source>
</evidence>
<dbReference type="Proteomes" id="UP000199183">
    <property type="component" value="Unassembled WGS sequence"/>
</dbReference>
<dbReference type="RefSeq" id="WP_091180464.1">
    <property type="nucleotide sequence ID" value="NZ_FNRY01000001.1"/>
</dbReference>
<organism evidence="2 3">
    <name type="scientific">Paramicrobacterium humi</name>
    <dbReference type="NCBI Taxonomy" id="640635"/>
    <lineage>
        <taxon>Bacteria</taxon>
        <taxon>Bacillati</taxon>
        <taxon>Actinomycetota</taxon>
        <taxon>Actinomycetes</taxon>
        <taxon>Micrococcales</taxon>
        <taxon>Microbacteriaceae</taxon>
        <taxon>Paramicrobacterium</taxon>
    </lineage>
</organism>
<dbReference type="PANTHER" id="PTHR35908:SF1">
    <property type="entry name" value="CONSERVED PROTEIN"/>
    <property type="match status" value="1"/>
</dbReference>
<dbReference type="STRING" id="640635.SAMN04489806_0908"/>
<evidence type="ECO:0000313" key="3">
    <source>
        <dbReference type="Proteomes" id="UP000199183"/>
    </source>
</evidence>
<dbReference type="PANTHER" id="PTHR35908">
    <property type="entry name" value="HYPOTHETICAL FUSION PROTEIN"/>
    <property type="match status" value="1"/>
</dbReference>
<dbReference type="Pfam" id="PF18029">
    <property type="entry name" value="Glyoxalase_6"/>
    <property type="match status" value="1"/>
</dbReference>
<feature type="domain" description="VOC" evidence="1">
    <location>
        <begin position="4"/>
        <end position="117"/>
    </location>
</feature>
<dbReference type="InterPro" id="IPR037523">
    <property type="entry name" value="VOC_core"/>
</dbReference>
<evidence type="ECO:0000259" key="1">
    <source>
        <dbReference type="PROSITE" id="PS51819"/>
    </source>
</evidence>
<dbReference type="AlphaFoldDB" id="A0A1H4JZ12"/>
<sequence>MIGKLHATVIDCPDPAALAPFYEELLGMARVETEDDWITIGYAEGIPAVAFQQVENYRAPEWPDQEVPQQFHLDVMVDDLDEAERQVLEHGATDTGKKYEHFRVFLDPAGHPFCIVH</sequence>
<accession>A0A1H4JZ12</accession>
<proteinExistence type="predicted"/>